<evidence type="ECO:0000313" key="8">
    <source>
        <dbReference type="Proteomes" id="UP001178507"/>
    </source>
</evidence>
<gene>
    <name evidence="7" type="ORF">EVOR1521_LOCUS20013</name>
</gene>
<dbReference type="Proteomes" id="UP001178507">
    <property type="component" value="Unassembled WGS sequence"/>
</dbReference>
<dbReference type="AlphaFoldDB" id="A0AA36IZC9"/>
<evidence type="ECO:0000256" key="5">
    <source>
        <dbReference type="PROSITE-ProRule" id="PRU00277"/>
    </source>
</evidence>
<dbReference type="PROSITE" id="PS50059">
    <property type="entry name" value="FKBP_PPIASE"/>
    <property type="match status" value="1"/>
</dbReference>
<dbReference type="EC" id="5.2.1.8" evidence="2 5"/>
<dbReference type="SUPFAM" id="SSF54534">
    <property type="entry name" value="FKBP-like"/>
    <property type="match status" value="1"/>
</dbReference>
<keyword evidence="4 5" id="KW-0413">Isomerase</keyword>
<evidence type="ECO:0000313" key="7">
    <source>
        <dbReference type="EMBL" id="CAJ1395619.1"/>
    </source>
</evidence>
<dbReference type="PANTHER" id="PTHR10516">
    <property type="entry name" value="PEPTIDYL-PROLYL CIS-TRANS ISOMERASE"/>
    <property type="match status" value="1"/>
</dbReference>
<dbReference type="EMBL" id="CAUJNA010003204">
    <property type="protein sequence ID" value="CAJ1395619.1"/>
    <property type="molecule type" value="Genomic_DNA"/>
</dbReference>
<dbReference type="InterPro" id="IPR046357">
    <property type="entry name" value="PPIase_dom_sf"/>
</dbReference>
<comment type="catalytic activity">
    <reaction evidence="1 5">
        <text>[protein]-peptidylproline (omega=180) = [protein]-peptidylproline (omega=0)</text>
        <dbReference type="Rhea" id="RHEA:16237"/>
        <dbReference type="Rhea" id="RHEA-COMP:10747"/>
        <dbReference type="Rhea" id="RHEA-COMP:10748"/>
        <dbReference type="ChEBI" id="CHEBI:83833"/>
        <dbReference type="ChEBI" id="CHEBI:83834"/>
        <dbReference type="EC" id="5.2.1.8"/>
    </reaction>
</comment>
<feature type="domain" description="PPIase FKBP-type" evidence="6">
    <location>
        <begin position="37"/>
        <end position="127"/>
    </location>
</feature>
<reference evidence="7" key="1">
    <citation type="submission" date="2023-08" db="EMBL/GenBank/DDBJ databases">
        <authorList>
            <person name="Chen Y."/>
            <person name="Shah S."/>
            <person name="Dougan E. K."/>
            <person name="Thang M."/>
            <person name="Chan C."/>
        </authorList>
    </citation>
    <scope>NUCLEOTIDE SEQUENCE</scope>
</reference>
<evidence type="ECO:0000256" key="3">
    <source>
        <dbReference type="ARBA" id="ARBA00023110"/>
    </source>
</evidence>
<evidence type="ECO:0000256" key="1">
    <source>
        <dbReference type="ARBA" id="ARBA00000971"/>
    </source>
</evidence>
<keyword evidence="8" id="KW-1185">Reference proteome</keyword>
<organism evidence="7 8">
    <name type="scientific">Effrenium voratum</name>
    <dbReference type="NCBI Taxonomy" id="2562239"/>
    <lineage>
        <taxon>Eukaryota</taxon>
        <taxon>Sar</taxon>
        <taxon>Alveolata</taxon>
        <taxon>Dinophyceae</taxon>
        <taxon>Suessiales</taxon>
        <taxon>Symbiodiniaceae</taxon>
        <taxon>Effrenium</taxon>
    </lineage>
</organism>
<dbReference type="GO" id="GO:0003755">
    <property type="term" value="F:peptidyl-prolyl cis-trans isomerase activity"/>
    <property type="evidence" value="ECO:0007669"/>
    <property type="project" value="UniProtKB-KW"/>
</dbReference>
<dbReference type="Gene3D" id="3.10.50.40">
    <property type="match status" value="1"/>
</dbReference>
<keyword evidence="3 5" id="KW-0697">Rotamase</keyword>
<evidence type="ECO:0000259" key="6">
    <source>
        <dbReference type="PROSITE" id="PS50059"/>
    </source>
</evidence>
<dbReference type="Pfam" id="PF00254">
    <property type="entry name" value="FKBP_C"/>
    <property type="match status" value="1"/>
</dbReference>
<accession>A0AA36IZC9</accession>
<evidence type="ECO:0000256" key="2">
    <source>
        <dbReference type="ARBA" id="ARBA00013194"/>
    </source>
</evidence>
<proteinExistence type="predicted"/>
<dbReference type="InterPro" id="IPR001179">
    <property type="entry name" value="PPIase_FKBP_dom"/>
</dbReference>
<dbReference type="PANTHER" id="PTHR10516:SF443">
    <property type="entry name" value="FK506-BINDING PROTEIN 59-RELATED"/>
    <property type="match status" value="1"/>
</dbReference>
<sequence length="195" mass="21496">MGPLAKRADSGPVPLREAEVGGVRVAIFREGTGRRPQESCSCHLVGRLASNGCVFESTAGKGQGPMRMELKKNAIIPGMELALQELSLGSVAEIRIPPELAYGKNGIPRIVPPSSELLFEIQLVQVDDEDCEPSQAEGPRVEKRSDGEICHGWWLARVHLLPPPSYYLNFCKYLAGSERYIPHGHWDPRWKSKGL</sequence>
<name>A0AA36IZC9_9DINO</name>
<comment type="caution">
    <text evidence="7">The sequence shown here is derived from an EMBL/GenBank/DDBJ whole genome shotgun (WGS) entry which is preliminary data.</text>
</comment>
<protein>
    <recommendedName>
        <fullName evidence="2 5">peptidylprolyl isomerase</fullName>
        <ecNumber evidence="2 5">5.2.1.8</ecNumber>
    </recommendedName>
</protein>
<evidence type="ECO:0000256" key="4">
    <source>
        <dbReference type="ARBA" id="ARBA00023235"/>
    </source>
</evidence>
<dbReference type="InterPro" id="IPR050689">
    <property type="entry name" value="FKBP-type_PPIase"/>
</dbReference>